<keyword evidence="1" id="KW-0175">Coiled coil</keyword>
<feature type="coiled-coil region" evidence="1">
    <location>
        <begin position="322"/>
        <end position="349"/>
    </location>
</feature>
<name>A0A1W0X2P8_HYPEX</name>
<feature type="compositionally biased region" description="Basic and acidic residues" evidence="2">
    <location>
        <begin position="665"/>
        <end position="675"/>
    </location>
</feature>
<protein>
    <submittedName>
        <fullName evidence="3">Uncharacterized protein</fullName>
    </submittedName>
</protein>
<feature type="compositionally biased region" description="Low complexity" evidence="2">
    <location>
        <begin position="8"/>
        <end position="19"/>
    </location>
</feature>
<evidence type="ECO:0000256" key="1">
    <source>
        <dbReference type="SAM" id="Coils"/>
    </source>
</evidence>
<accession>A0A1W0X2P8</accession>
<feature type="compositionally biased region" description="Basic and acidic residues" evidence="2">
    <location>
        <begin position="540"/>
        <end position="556"/>
    </location>
</feature>
<feature type="coiled-coil region" evidence="1">
    <location>
        <begin position="53"/>
        <end position="87"/>
    </location>
</feature>
<evidence type="ECO:0000313" key="4">
    <source>
        <dbReference type="Proteomes" id="UP000192578"/>
    </source>
</evidence>
<dbReference type="Proteomes" id="UP000192578">
    <property type="component" value="Unassembled WGS sequence"/>
</dbReference>
<feature type="region of interest" description="Disordered" evidence="2">
    <location>
        <begin position="540"/>
        <end position="635"/>
    </location>
</feature>
<dbReference type="PANTHER" id="PTHR45615">
    <property type="entry name" value="MYOSIN HEAVY CHAIN, NON-MUSCLE"/>
    <property type="match status" value="1"/>
</dbReference>
<evidence type="ECO:0000313" key="3">
    <source>
        <dbReference type="EMBL" id="OQV21807.1"/>
    </source>
</evidence>
<comment type="caution">
    <text evidence="3">The sequence shown here is derived from an EMBL/GenBank/DDBJ whole genome shotgun (WGS) entry which is preliminary data.</text>
</comment>
<feature type="coiled-coil region" evidence="1">
    <location>
        <begin position="414"/>
        <end position="441"/>
    </location>
</feature>
<reference evidence="4" key="1">
    <citation type="submission" date="2017-01" db="EMBL/GenBank/DDBJ databases">
        <title>Comparative genomics of anhydrobiosis in the tardigrade Hypsibius dujardini.</title>
        <authorList>
            <person name="Yoshida Y."/>
            <person name="Koutsovoulos G."/>
            <person name="Laetsch D."/>
            <person name="Stevens L."/>
            <person name="Kumar S."/>
            <person name="Horikawa D."/>
            <person name="Ishino K."/>
            <person name="Komine S."/>
            <person name="Tomita M."/>
            <person name="Blaxter M."/>
            <person name="Arakawa K."/>
        </authorList>
    </citation>
    <scope>NUCLEOTIDE SEQUENCE [LARGE SCALE GENOMIC DNA]</scope>
    <source>
        <strain evidence="4">Z151</strain>
    </source>
</reference>
<feature type="compositionally biased region" description="Polar residues" evidence="2">
    <location>
        <begin position="614"/>
        <end position="630"/>
    </location>
</feature>
<sequence length="675" mass="75918">MDDRLFNGLGFPSSPRFSSPLPPIRRHRPPTPLSGQDPCPLGPIAESSFNQFRNKVDAKLQKKDAKIARLEEQILSLRAAKRVVEKDKAKLVEDNSGLAAVIRDHEATIARLTDRSVELATIGAAHKTEISSLNDFCKELQCLLDESRAEVRKLERIVSGNESRERDLQEKLHDWSDLAVKTQEELVAAREEISLTQPELRRLQEAAAEWEAVRKAQAEESEKELSDVFGNRRTLDDELREALRDDELKDLRERIADLKDVEGKLNISNRTLVERDALISTLRTSEGALQLQIGNLTAGQLTLEKTLQAEIQSRDVAVKRLEEQLSQSVKEYQATIQGLMNRLQVANDSVAVLSKQSVSDLERKNSEIATLTGLLEESVKEKGQIRQCHAKEIISVNQAIAQLRDQLQTSLHSEQNLSERLAATEGQLRDIERDKQAFQREMLHHAPPLTPSIRSIRNSEFGSSSHISRLGGFSTPSSENPGVFTQEQRIRLNNQCEPDQMETKDVPCSGRSTILSKVEKIDFSYGESDDPTVRREVLAERNKQRPVHLRTEHPLEHQCSPRKSRRRSSSVGSDGRQKTPPGSARSSKKRGFLVGMSDIVKNSFRPSGSKHRPSSTARMENLSESVSVSKFPSFPAKPRFFPKSEAFIIPLTPPPAKNLTNKRQKINEQDKPKQV</sequence>
<keyword evidence="4" id="KW-1185">Reference proteome</keyword>
<evidence type="ECO:0000256" key="2">
    <source>
        <dbReference type="SAM" id="MobiDB-lite"/>
    </source>
</evidence>
<feature type="region of interest" description="Disordered" evidence="2">
    <location>
        <begin position="651"/>
        <end position="675"/>
    </location>
</feature>
<dbReference type="EMBL" id="MTYJ01000021">
    <property type="protein sequence ID" value="OQV21807.1"/>
    <property type="molecule type" value="Genomic_DNA"/>
</dbReference>
<organism evidence="3 4">
    <name type="scientific">Hypsibius exemplaris</name>
    <name type="common">Freshwater tardigrade</name>
    <dbReference type="NCBI Taxonomy" id="2072580"/>
    <lineage>
        <taxon>Eukaryota</taxon>
        <taxon>Metazoa</taxon>
        <taxon>Ecdysozoa</taxon>
        <taxon>Tardigrada</taxon>
        <taxon>Eutardigrada</taxon>
        <taxon>Parachela</taxon>
        <taxon>Hypsibioidea</taxon>
        <taxon>Hypsibiidae</taxon>
        <taxon>Hypsibius</taxon>
    </lineage>
</organism>
<proteinExistence type="predicted"/>
<dbReference type="AlphaFoldDB" id="A0A1W0X2P8"/>
<feature type="region of interest" description="Disordered" evidence="2">
    <location>
        <begin position="1"/>
        <end position="40"/>
    </location>
</feature>
<gene>
    <name evidence="3" type="ORF">BV898_04382</name>
</gene>
<dbReference type="PANTHER" id="PTHR45615:SF80">
    <property type="entry name" value="GRIP DOMAIN-CONTAINING PROTEIN"/>
    <property type="match status" value="1"/>
</dbReference>